<dbReference type="FunCoup" id="F6UN42">
    <property type="interactions" value="11"/>
</dbReference>
<dbReference type="KEGG" id="cin:100175630"/>
<dbReference type="InterPro" id="IPR036610">
    <property type="entry name" value="PEBP-like_sf"/>
</dbReference>
<dbReference type="Gene3D" id="3.90.280.10">
    <property type="entry name" value="PEBP-like"/>
    <property type="match status" value="1"/>
</dbReference>
<dbReference type="InterPro" id="IPR035810">
    <property type="entry name" value="PEBP_euk"/>
</dbReference>
<dbReference type="OrthoDB" id="2506647at2759"/>
<evidence type="ECO:0000313" key="2">
    <source>
        <dbReference type="Proteomes" id="UP000008144"/>
    </source>
</evidence>
<reference evidence="1" key="4">
    <citation type="submission" date="2025-09" db="UniProtKB">
        <authorList>
            <consortium name="Ensembl"/>
        </authorList>
    </citation>
    <scope>IDENTIFICATION</scope>
</reference>
<reference evidence="1" key="2">
    <citation type="journal article" date="2008" name="Genome Biol.">
        <title>Improved genome assembly and evidence-based global gene model set for the chordate Ciona intestinalis: new insight into intron and operon populations.</title>
        <authorList>
            <person name="Satou Y."/>
            <person name="Mineta K."/>
            <person name="Ogasawara M."/>
            <person name="Sasakura Y."/>
            <person name="Shoguchi E."/>
            <person name="Ueno K."/>
            <person name="Yamada L."/>
            <person name="Matsumoto J."/>
            <person name="Wasserscheid J."/>
            <person name="Dewar K."/>
            <person name="Wiley G.B."/>
            <person name="Macmil S.L."/>
            <person name="Roe B.A."/>
            <person name="Zeller R.W."/>
            <person name="Hastings K.E."/>
            <person name="Lemaire P."/>
            <person name="Lindquist E."/>
            <person name="Endo T."/>
            <person name="Hotta K."/>
            <person name="Inaba K."/>
        </authorList>
    </citation>
    <scope>NUCLEOTIDE SEQUENCE [LARGE SCALE GENOMIC DNA]</scope>
    <source>
        <strain evidence="1">wild type</strain>
    </source>
</reference>
<dbReference type="InParanoid" id="F6UN42"/>
<reference evidence="1" key="3">
    <citation type="submission" date="2025-08" db="UniProtKB">
        <authorList>
            <consortium name="Ensembl"/>
        </authorList>
    </citation>
    <scope>IDENTIFICATION</scope>
</reference>
<protein>
    <submittedName>
        <fullName evidence="1">Protein D2</fullName>
    </submittedName>
</protein>
<dbReference type="STRING" id="7719.ENSCINP00000001993"/>
<accession>A0A1W2WED3</accession>
<dbReference type="Pfam" id="PF01161">
    <property type="entry name" value="PBP"/>
    <property type="match status" value="1"/>
</dbReference>
<dbReference type="PANTHER" id="PTHR11362:SF147">
    <property type="entry name" value="PHOSPHATIDYLETHANOLAMINE BINDING PROTEIN"/>
    <property type="match status" value="1"/>
</dbReference>
<dbReference type="CDD" id="cd00866">
    <property type="entry name" value="PEBP_euk"/>
    <property type="match status" value="1"/>
</dbReference>
<dbReference type="EMBL" id="EAAA01000092">
    <property type="status" value="NOT_ANNOTATED_CDS"/>
    <property type="molecule type" value="Genomic_DNA"/>
</dbReference>
<accession>F6UN42</accession>
<dbReference type="InterPro" id="IPR008914">
    <property type="entry name" value="PEBP"/>
</dbReference>
<keyword evidence="2" id="KW-1185">Reference proteome</keyword>
<sequence>MESAWSKNELDQVEDCPKEQANVKFNDFHLNEIGQITTPTVVQNEPTVTWTTENGKLYSIFMTDPDAPSRAEPKFREWYHWGVINIPGTNIKEGQVVAEYVGAGPPEGTGLHRYVFLVYEQNEKVETSDKIGMVMKGRDTQKIQDIAKKYKLGCLVAAACFQAQYDDYVPLLYAKFQ</sequence>
<organism evidence="1 2">
    <name type="scientific">Ciona intestinalis</name>
    <name type="common">Transparent sea squirt</name>
    <name type="synonym">Ascidia intestinalis</name>
    <dbReference type="NCBI Taxonomy" id="7719"/>
    <lineage>
        <taxon>Eukaryota</taxon>
        <taxon>Metazoa</taxon>
        <taxon>Chordata</taxon>
        <taxon>Tunicata</taxon>
        <taxon>Ascidiacea</taxon>
        <taxon>Phlebobranchia</taxon>
        <taxon>Cionidae</taxon>
        <taxon>Ciona</taxon>
    </lineage>
</organism>
<dbReference type="AlphaFoldDB" id="F6UN42"/>
<dbReference type="Proteomes" id="UP000008144">
    <property type="component" value="Chromosome 1"/>
</dbReference>
<dbReference type="RefSeq" id="XP_002129723.1">
    <property type="nucleotide sequence ID" value="XM_002129687.4"/>
</dbReference>
<reference evidence="2" key="1">
    <citation type="journal article" date="2002" name="Science">
        <title>The draft genome of Ciona intestinalis: insights into chordate and vertebrate origins.</title>
        <authorList>
            <person name="Dehal P."/>
            <person name="Satou Y."/>
            <person name="Campbell R.K."/>
            <person name="Chapman J."/>
            <person name="Degnan B."/>
            <person name="De Tomaso A."/>
            <person name="Davidson B."/>
            <person name="Di Gregorio A."/>
            <person name="Gelpke M."/>
            <person name="Goodstein D.M."/>
            <person name="Harafuji N."/>
            <person name="Hastings K.E."/>
            <person name="Ho I."/>
            <person name="Hotta K."/>
            <person name="Huang W."/>
            <person name="Kawashima T."/>
            <person name="Lemaire P."/>
            <person name="Martinez D."/>
            <person name="Meinertzhagen I.A."/>
            <person name="Necula S."/>
            <person name="Nonaka M."/>
            <person name="Putnam N."/>
            <person name="Rash S."/>
            <person name="Saiga H."/>
            <person name="Satake M."/>
            <person name="Terry A."/>
            <person name="Yamada L."/>
            <person name="Wang H.G."/>
            <person name="Awazu S."/>
            <person name="Azumi K."/>
            <person name="Boore J."/>
            <person name="Branno M."/>
            <person name="Chin-Bow S."/>
            <person name="DeSantis R."/>
            <person name="Doyle S."/>
            <person name="Francino P."/>
            <person name="Keys D.N."/>
            <person name="Haga S."/>
            <person name="Hayashi H."/>
            <person name="Hino K."/>
            <person name="Imai K.S."/>
            <person name="Inaba K."/>
            <person name="Kano S."/>
            <person name="Kobayashi K."/>
            <person name="Kobayashi M."/>
            <person name="Lee B.I."/>
            <person name="Makabe K.W."/>
            <person name="Manohar C."/>
            <person name="Matassi G."/>
            <person name="Medina M."/>
            <person name="Mochizuki Y."/>
            <person name="Mount S."/>
            <person name="Morishita T."/>
            <person name="Miura S."/>
            <person name="Nakayama A."/>
            <person name="Nishizaka S."/>
            <person name="Nomoto H."/>
            <person name="Ohta F."/>
            <person name="Oishi K."/>
            <person name="Rigoutsos I."/>
            <person name="Sano M."/>
            <person name="Sasaki A."/>
            <person name="Sasakura Y."/>
            <person name="Shoguchi E."/>
            <person name="Shin-i T."/>
            <person name="Spagnuolo A."/>
            <person name="Stainier D."/>
            <person name="Suzuki M.M."/>
            <person name="Tassy O."/>
            <person name="Takatori N."/>
            <person name="Tokuoka M."/>
            <person name="Yagi K."/>
            <person name="Yoshizaki F."/>
            <person name="Wada S."/>
            <person name="Zhang C."/>
            <person name="Hyatt P.D."/>
            <person name="Larimer F."/>
            <person name="Detter C."/>
            <person name="Doggett N."/>
            <person name="Glavina T."/>
            <person name="Hawkins T."/>
            <person name="Richardson P."/>
            <person name="Lucas S."/>
            <person name="Kohara Y."/>
            <person name="Levine M."/>
            <person name="Satoh N."/>
            <person name="Rokhsar D.S."/>
        </authorList>
    </citation>
    <scope>NUCLEOTIDE SEQUENCE [LARGE SCALE GENOMIC DNA]</scope>
</reference>
<dbReference type="PANTHER" id="PTHR11362">
    <property type="entry name" value="PHOSPHATIDYLETHANOLAMINE-BINDING PROTEIN"/>
    <property type="match status" value="1"/>
</dbReference>
<gene>
    <name evidence="1" type="primary">LOC100175630</name>
</gene>
<proteinExistence type="predicted"/>
<dbReference type="SUPFAM" id="SSF49777">
    <property type="entry name" value="PEBP-like"/>
    <property type="match status" value="1"/>
</dbReference>
<dbReference type="GeneTree" id="ENSGT00940000167139"/>
<name>F6UN42_CIOIN</name>
<dbReference type="GeneID" id="100175630"/>
<dbReference type="HOGENOM" id="CLU_043994_5_1_1"/>
<dbReference type="OMA" id="QEVICYE"/>
<evidence type="ECO:0000313" key="1">
    <source>
        <dbReference type="Ensembl" id="ENSCINP00000001993.3"/>
    </source>
</evidence>
<dbReference type="Ensembl" id="ENSCINT00000001993.3">
    <property type="protein sequence ID" value="ENSCINP00000001993.3"/>
    <property type="gene ID" value="ENSCING00000001057.3"/>
</dbReference>